<feature type="compositionally biased region" description="Basic residues" evidence="1">
    <location>
        <begin position="37"/>
        <end position="53"/>
    </location>
</feature>
<feature type="compositionally biased region" description="Polar residues" evidence="1">
    <location>
        <begin position="196"/>
        <end position="211"/>
    </location>
</feature>
<organism evidence="2 3">
    <name type="scientific">Chlamydomonas eustigma</name>
    <dbReference type="NCBI Taxonomy" id="1157962"/>
    <lineage>
        <taxon>Eukaryota</taxon>
        <taxon>Viridiplantae</taxon>
        <taxon>Chlorophyta</taxon>
        <taxon>core chlorophytes</taxon>
        <taxon>Chlorophyceae</taxon>
        <taxon>CS clade</taxon>
        <taxon>Chlamydomonadales</taxon>
        <taxon>Chlamydomonadaceae</taxon>
        <taxon>Chlamydomonas</taxon>
    </lineage>
</organism>
<sequence>MINVDTFRDLLTKRHEADQKLHCPGKTATVTQDSKIKISKSKSSRGRPKKQRKVTSVSPPDVLGVKNDDLDALDTVTAAQSYKKSKEELMLQRSILLATRDDALSLVSQHQQKLEQTLKRLDQLNCEKHAQVKRLKQAIIQEGSLKRSMSCAMATPTPTLQASGPLVLAMAGPPSNPSDHGCQIKDLTQAPDETDYTSQKSSKSIPCSTSAYPVEHMRPDTMPSLTTDDMHCLNTSDDHQLRDLVQQQQGDSCVPCSLKGRHKEGSEHLGYNPKERLDFAVSSRVHAHSGEDGELLEEGEVAPSPPFDPSRPRSNTSFSEVHDLPDQTPSGRPCLPPHLKSPEGPRSPAEHMSPRSSGHLPPHMKRQGQGSVSFPQQATGRYQSSGLSEPMMSTGRGRFGSGTGRWGGGRGRSWGTHSGPPPGHRGGPSLY</sequence>
<feature type="region of interest" description="Disordered" evidence="1">
    <location>
        <begin position="22"/>
        <end position="62"/>
    </location>
</feature>
<evidence type="ECO:0000313" key="2">
    <source>
        <dbReference type="EMBL" id="GAX75418.1"/>
    </source>
</evidence>
<protein>
    <submittedName>
        <fullName evidence="2">Uncharacterized protein</fullName>
    </submittedName>
</protein>
<keyword evidence="3" id="KW-1185">Reference proteome</keyword>
<feature type="region of interest" description="Disordered" evidence="1">
    <location>
        <begin position="192"/>
        <end position="216"/>
    </location>
</feature>
<dbReference type="Proteomes" id="UP000232323">
    <property type="component" value="Unassembled WGS sequence"/>
</dbReference>
<gene>
    <name evidence="2" type="ORF">CEUSTIGMA_g2862.t1</name>
</gene>
<feature type="compositionally biased region" description="Gly residues" evidence="1">
    <location>
        <begin position="397"/>
        <end position="412"/>
    </location>
</feature>
<feature type="compositionally biased region" description="Basic and acidic residues" evidence="1">
    <location>
        <begin position="340"/>
        <end position="353"/>
    </location>
</feature>
<proteinExistence type="predicted"/>
<dbReference type="AlphaFoldDB" id="A0A250WX43"/>
<evidence type="ECO:0000313" key="3">
    <source>
        <dbReference type="Proteomes" id="UP000232323"/>
    </source>
</evidence>
<name>A0A250WX43_9CHLO</name>
<feature type="region of interest" description="Disordered" evidence="1">
    <location>
        <begin position="283"/>
        <end position="431"/>
    </location>
</feature>
<feature type="compositionally biased region" description="Polar residues" evidence="1">
    <location>
        <begin position="368"/>
        <end position="387"/>
    </location>
</feature>
<reference evidence="2 3" key="1">
    <citation type="submission" date="2017-08" db="EMBL/GenBank/DDBJ databases">
        <title>Acidophilic green algal genome provides insights into adaptation to an acidic environment.</title>
        <authorList>
            <person name="Hirooka S."/>
            <person name="Hirose Y."/>
            <person name="Kanesaki Y."/>
            <person name="Higuchi S."/>
            <person name="Fujiwara T."/>
            <person name="Onuma R."/>
            <person name="Era A."/>
            <person name="Ohbayashi R."/>
            <person name="Uzuka A."/>
            <person name="Nozaki H."/>
            <person name="Yoshikawa H."/>
            <person name="Miyagishima S.Y."/>
        </authorList>
    </citation>
    <scope>NUCLEOTIDE SEQUENCE [LARGE SCALE GENOMIC DNA]</scope>
    <source>
        <strain evidence="2 3">NIES-2499</strain>
    </source>
</reference>
<dbReference type="EMBL" id="BEGY01000012">
    <property type="protein sequence ID" value="GAX75418.1"/>
    <property type="molecule type" value="Genomic_DNA"/>
</dbReference>
<comment type="caution">
    <text evidence="2">The sequence shown here is derived from an EMBL/GenBank/DDBJ whole genome shotgun (WGS) entry which is preliminary data.</text>
</comment>
<accession>A0A250WX43</accession>
<evidence type="ECO:0000256" key="1">
    <source>
        <dbReference type="SAM" id="MobiDB-lite"/>
    </source>
</evidence>